<keyword evidence="6" id="KW-0675">Receptor</keyword>
<dbReference type="GeneTree" id="ENSGT00940000160642"/>
<dbReference type="Ensembl" id="ENSXETT00000110731">
    <property type="protein sequence ID" value="ENSXETP00000106620"/>
    <property type="gene ID" value="ENSXETG00000045048"/>
</dbReference>
<keyword evidence="3 9" id="KW-1133">Transmembrane helix</keyword>
<dbReference type="GO" id="GO:0004875">
    <property type="term" value="F:complement receptor activity"/>
    <property type="evidence" value="ECO:0000318"/>
    <property type="project" value="GO_Central"/>
</dbReference>
<evidence type="ECO:0000313" key="11">
    <source>
        <dbReference type="Ensembl" id="ENSXETP00000106620"/>
    </source>
</evidence>
<keyword evidence="2 9" id="KW-0812">Transmembrane</keyword>
<dbReference type="InterPro" id="IPR000826">
    <property type="entry name" value="Formyl_rcpt-rel"/>
</dbReference>
<dbReference type="GO" id="GO:0006954">
    <property type="term" value="P:inflammatory response"/>
    <property type="evidence" value="ECO:0000318"/>
    <property type="project" value="GO_Central"/>
</dbReference>
<evidence type="ECO:0000256" key="2">
    <source>
        <dbReference type="ARBA" id="ARBA00022692"/>
    </source>
</evidence>
<feature type="transmembrane region" description="Helical" evidence="9">
    <location>
        <begin position="160"/>
        <end position="181"/>
    </location>
</feature>
<dbReference type="SUPFAM" id="SSF81321">
    <property type="entry name" value="Family A G protein-coupled receptor-like"/>
    <property type="match status" value="1"/>
</dbReference>
<dbReference type="Pfam" id="PF00001">
    <property type="entry name" value="7tm_1"/>
    <property type="match status" value="2"/>
</dbReference>
<reference evidence="11" key="1">
    <citation type="journal article" date="2010" name="Science">
        <title>The genome of the Western clawed frog Xenopus tropicalis.</title>
        <authorList>
            <person name="Hellsten U."/>
            <person name="Harland R.M."/>
            <person name="Gilchrist M.J."/>
            <person name="Hendrix D."/>
            <person name="Jurka J."/>
            <person name="Kapitonov V."/>
            <person name="Ovcharenko I."/>
            <person name="Putnam N.H."/>
            <person name="Shu S."/>
            <person name="Taher L."/>
            <person name="Blitz I.L."/>
            <person name="Blumberg B."/>
            <person name="Dichmann D.S."/>
            <person name="Dubchak I."/>
            <person name="Amaya E."/>
            <person name="Detter J.C."/>
            <person name="Fletcher R."/>
            <person name="Gerhard D.S."/>
            <person name="Goodstein D."/>
            <person name="Graves T."/>
            <person name="Grigoriev I.V."/>
            <person name="Grimwood J."/>
            <person name="Kawashima T."/>
            <person name="Lindquist E."/>
            <person name="Lucas S.M."/>
            <person name="Mead P.E."/>
            <person name="Mitros T."/>
            <person name="Ogino H."/>
            <person name="Ohta Y."/>
            <person name="Poliakov A.V."/>
            <person name="Pollet N."/>
            <person name="Robert J."/>
            <person name="Salamov A."/>
            <person name="Sater A.K."/>
            <person name="Schmutz J."/>
            <person name="Terry A."/>
            <person name="Vize P.D."/>
            <person name="Warren W.C."/>
            <person name="Wells D."/>
            <person name="Wills A."/>
            <person name="Wilson R.K."/>
            <person name="Zimmerman L.B."/>
            <person name="Zorn A.M."/>
            <person name="Grainger R."/>
            <person name="Grammer T."/>
            <person name="Khokha M.K."/>
            <person name="Richardson P.M."/>
            <person name="Rokhsar D.S."/>
        </authorList>
    </citation>
    <scope>NUCLEOTIDE SEQUENCE [LARGE SCALE GENOMIC DNA]</scope>
    <source>
        <strain evidence="11">Nigerian</strain>
    </source>
</reference>
<accession>A0A803JFC3</accession>
<dbReference type="PROSITE" id="PS50262">
    <property type="entry name" value="G_PROTEIN_RECEP_F1_2"/>
    <property type="match status" value="1"/>
</dbReference>
<proteinExistence type="inferred from homology"/>
<evidence type="ECO:0000256" key="8">
    <source>
        <dbReference type="ARBA" id="ARBA00025736"/>
    </source>
</evidence>
<gene>
    <name evidence="11 13 14" type="primary">LOC116408072</name>
</gene>
<dbReference type="GO" id="GO:0007204">
    <property type="term" value="P:positive regulation of cytosolic calcium ion concentration"/>
    <property type="evidence" value="ECO:0000318"/>
    <property type="project" value="GO_Central"/>
</dbReference>
<feature type="transmembrane region" description="Helical" evidence="9">
    <location>
        <begin position="119"/>
        <end position="140"/>
    </location>
</feature>
<feature type="transmembrane region" description="Helical" evidence="9">
    <location>
        <begin position="244"/>
        <end position="265"/>
    </location>
</feature>
<dbReference type="InterPro" id="IPR000276">
    <property type="entry name" value="GPCR_Rhodpsn"/>
</dbReference>
<dbReference type="AlphaFoldDB" id="A0A803JFC3"/>
<keyword evidence="12" id="KW-1185">Reference proteome</keyword>
<feature type="transmembrane region" description="Helical" evidence="9">
    <location>
        <begin position="47"/>
        <end position="70"/>
    </location>
</feature>
<feature type="transmembrane region" description="Helical" evidence="9">
    <location>
        <begin position="82"/>
        <end position="107"/>
    </location>
</feature>
<dbReference type="Xenbase" id="XB-GENE-29093775">
    <property type="gene designation" value="LOC116408072"/>
</dbReference>
<comment type="similarity">
    <text evidence="8">Belongs to the chemokine-like receptor (CMKLR) family.</text>
</comment>
<dbReference type="GO" id="GO:0007200">
    <property type="term" value="P:phospholipase C-activating G protein-coupled receptor signaling pathway"/>
    <property type="evidence" value="ECO:0000318"/>
    <property type="project" value="GO_Central"/>
</dbReference>
<evidence type="ECO:0000256" key="4">
    <source>
        <dbReference type="ARBA" id="ARBA00023040"/>
    </source>
</evidence>
<dbReference type="InterPro" id="IPR017452">
    <property type="entry name" value="GPCR_Rhodpsn_7TM"/>
</dbReference>
<evidence type="ECO:0000256" key="7">
    <source>
        <dbReference type="ARBA" id="ARBA00023224"/>
    </source>
</evidence>
<dbReference type="Gene3D" id="1.20.1070.10">
    <property type="entry name" value="Rhodopsin 7-helix transmembrane proteins"/>
    <property type="match status" value="2"/>
</dbReference>
<feature type="domain" description="G-protein coupled receptors family 1 profile" evidence="10">
    <location>
        <begin position="63"/>
        <end position="344"/>
    </location>
</feature>
<evidence type="ECO:0000256" key="6">
    <source>
        <dbReference type="ARBA" id="ARBA00023170"/>
    </source>
</evidence>
<name>A0A803JFC3_XENTR</name>
<evidence type="ECO:0000313" key="14">
    <source>
        <dbReference type="Xenbase" id="XB-GENE-29093775"/>
    </source>
</evidence>
<dbReference type="Proteomes" id="UP000008143">
    <property type="component" value="Chromosome 10"/>
</dbReference>
<dbReference type="OrthoDB" id="9908582at2759"/>
<dbReference type="RefSeq" id="XP_031750707.1">
    <property type="nucleotide sequence ID" value="XM_031894847.1"/>
</dbReference>
<dbReference type="GO" id="GO:0005886">
    <property type="term" value="C:plasma membrane"/>
    <property type="evidence" value="ECO:0000318"/>
    <property type="project" value="GO_Central"/>
</dbReference>
<protein>
    <submittedName>
        <fullName evidence="11 13">C3a anaphylatoxin chemotactic receptor-like</fullName>
    </submittedName>
</protein>
<dbReference type="PANTHER" id="PTHR24225">
    <property type="entry name" value="CHEMOTACTIC RECEPTOR"/>
    <property type="match status" value="1"/>
</dbReference>
<dbReference type="PANTHER" id="PTHR24225:SF71">
    <property type="entry name" value="C3A ANAPHYLATOXIN CHEMOTACTIC RECEPTOR-LIKE"/>
    <property type="match status" value="1"/>
</dbReference>
<evidence type="ECO:0000259" key="10">
    <source>
        <dbReference type="PROSITE" id="PS50262"/>
    </source>
</evidence>
<reference evidence="11" key="2">
    <citation type="submission" date="2021-03" db="UniProtKB">
        <authorList>
            <consortium name="Ensembl"/>
        </authorList>
    </citation>
    <scope>IDENTIFICATION</scope>
</reference>
<keyword evidence="5 9" id="KW-0472">Membrane</keyword>
<keyword evidence="4" id="KW-0297">G-protein coupled receptor</keyword>
<dbReference type="GeneID" id="116408072"/>
<evidence type="ECO:0000256" key="1">
    <source>
        <dbReference type="ARBA" id="ARBA00004141"/>
    </source>
</evidence>
<evidence type="ECO:0000256" key="5">
    <source>
        <dbReference type="ARBA" id="ARBA00023136"/>
    </source>
</evidence>
<sequence>MNTLTEGLVVTTEEPWMPKTESLTADPCRDSIKLQANFTQISEPVRYASFVLSVLTCALGLVGNALVIWVTGFHMKKHRSKIWFLNLAVADFAFVLCLPLYCVALFTDNWPIGRYSCKVYNYVSTCNMYASIFIITTLTIDRVLATAKPIWHHKFASRRIYYSTCAVIWVITALSSLPVFLLSEEVIHGEKVQCKLVNAEKSSTTLGIRKRDVPRFSSSLETLSVPETSCDVDIAENYFLTKSILIPFLVVGYFIPLLVILFSNIIITRQVRDSKSVKSPRLYRIIIMVILFFFLTWTPVVIAQIILLVSLNNRNLILMSQIHRIMPLMTSIAYTNSCINPFIYALVGTQLREEISGFMSSTRKSLSKSSTSGRSYVEQ</sequence>
<dbReference type="KEGG" id="xtr:116408072"/>
<evidence type="ECO:0000313" key="13">
    <source>
        <dbReference type="RefSeq" id="XP_031750707.1"/>
    </source>
</evidence>
<dbReference type="GO" id="GO:0004930">
    <property type="term" value="F:G protein-coupled receptor activity"/>
    <property type="evidence" value="ECO:0000318"/>
    <property type="project" value="GO_Central"/>
</dbReference>
<dbReference type="Ensembl" id="ENSXETT00000113501">
    <property type="protein sequence ID" value="ENSXETP00000112208"/>
    <property type="gene ID" value="ENSXETG00000045048"/>
</dbReference>
<dbReference type="PRINTS" id="PR00237">
    <property type="entry name" value="GPCRRHODOPSN"/>
</dbReference>
<reference evidence="13" key="3">
    <citation type="submission" date="2025-04" db="UniProtKB">
        <authorList>
            <consortium name="RefSeq"/>
        </authorList>
    </citation>
    <scope>IDENTIFICATION</scope>
    <source>
        <strain evidence="13">Nigerian</strain>
        <tissue evidence="13">Liver and blood</tissue>
    </source>
</reference>
<dbReference type="OMA" id="SKTINTH"/>
<dbReference type="AGR" id="Xenbase:XB-GENE-29093775"/>
<dbReference type="GO" id="GO:0002430">
    <property type="term" value="P:complement receptor mediated signaling pathway"/>
    <property type="evidence" value="ECO:0000318"/>
    <property type="project" value="GO_Central"/>
</dbReference>
<evidence type="ECO:0000313" key="12">
    <source>
        <dbReference type="Proteomes" id="UP000008143"/>
    </source>
</evidence>
<feature type="transmembrane region" description="Helical" evidence="9">
    <location>
        <begin position="285"/>
        <end position="308"/>
    </location>
</feature>
<evidence type="ECO:0000256" key="3">
    <source>
        <dbReference type="ARBA" id="ARBA00022989"/>
    </source>
</evidence>
<organism evidence="11">
    <name type="scientific">Xenopus tropicalis</name>
    <name type="common">Western clawed frog</name>
    <name type="synonym">Silurana tropicalis</name>
    <dbReference type="NCBI Taxonomy" id="8364"/>
    <lineage>
        <taxon>Eukaryota</taxon>
        <taxon>Metazoa</taxon>
        <taxon>Chordata</taxon>
        <taxon>Craniata</taxon>
        <taxon>Vertebrata</taxon>
        <taxon>Euteleostomi</taxon>
        <taxon>Amphibia</taxon>
        <taxon>Batrachia</taxon>
        <taxon>Anura</taxon>
        <taxon>Pipoidea</taxon>
        <taxon>Pipidae</taxon>
        <taxon>Xenopodinae</taxon>
        <taxon>Xenopus</taxon>
        <taxon>Silurana</taxon>
    </lineage>
</organism>
<evidence type="ECO:0000256" key="9">
    <source>
        <dbReference type="SAM" id="Phobius"/>
    </source>
</evidence>
<keyword evidence="7" id="KW-0807">Transducer</keyword>
<comment type="subcellular location">
    <subcellularLocation>
        <location evidence="1">Membrane</location>
        <topology evidence="1">Multi-pass membrane protein</topology>
    </subcellularLocation>
</comment>
<feature type="transmembrane region" description="Helical" evidence="9">
    <location>
        <begin position="328"/>
        <end position="347"/>
    </location>
</feature>